<dbReference type="OrthoDB" id="6615244at2"/>
<keyword evidence="3" id="KW-1185">Reference proteome</keyword>
<proteinExistence type="predicted"/>
<gene>
    <name evidence="2" type="ORF">A10D4_03750</name>
</gene>
<comment type="caution">
    <text evidence="2">The sequence shown here is derived from an EMBL/GenBank/DDBJ whole genome shotgun (WGS) entry which is preliminary data.</text>
</comment>
<accession>K2KQH3</accession>
<dbReference type="RefSeq" id="WP_008487827.1">
    <property type="nucleotide sequence ID" value="NZ_AMRG01000004.1"/>
</dbReference>
<sequence>METSQVLTNADLDLATLARVVTSNDASVLDRLGQPRLTLSEIQRRSEAAINSLKTVSAGNFSIGFTINSRNEVAYLADELTYYRWDGALPKNVPASSTPSETGGVGDGAWIDVGQAAIRSDLANTSAGFGASLVALSLDNVLNPDVFSAVDYINTKQFYLESDGKDIRPSIQRAIDVVELMGLRRGLKISNPTLEDSVLKIQSLYDGELPALAEGRSVGIMIKRPDLVVIDWQHNTLAVDETVAELAAMDEVVSVCPVSIGAKAFLHMCNGRISGGRWDAHGDRPTNVIKADYRNMSYSMWSEMQLEHAREDVLRFSGFVARFEKVRCRYAGELHSCFNFTAEAEDGDSAARTGLLLDTCSADYAGLHGFSVSGNSGHTYCTLINCHADFIGRDDSNNTYASTLGSSYAYNIENVRGFKAIGLGVEFCTRALRAHNARTASFDVIYTLGLGHSDGSTEIDHAITYSGFFESGNLSNFELRNPSSAFTKRIKVSTPSQYNANSLKVDKTIPRSEISYNISRRTSANALIKTDEDDYRSGAKYLGGGKIVGRPYDQQDEGNWFEPASQMPCNSVLFRTSSSSVTEPLLTITDNSKDAALAIEIDIVQVSAIGAAEPTKFLALIGVDEGGFRPAVMQKILGGNPTAPSLAWSGSTLELTMPTTYSGYRVEVKTHQRAGTNNTGIRFKWDFDNI</sequence>
<dbReference type="AlphaFoldDB" id="K2KQH3"/>
<evidence type="ECO:0000259" key="1">
    <source>
        <dbReference type="Pfam" id="PF18668"/>
    </source>
</evidence>
<reference evidence="2 3" key="1">
    <citation type="journal article" date="2012" name="J. Bacteriol.">
        <title>Genome Sequence of Idiomarina xiamenensis Type Strain 10-D-4.</title>
        <authorList>
            <person name="Lai Q."/>
            <person name="Wang L."/>
            <person name="Wang W."/>
            <person name="Shao Z."/>
        </authorList>
    </citation>
    <scope>NUCLEOTIDE SEQUENCE [LARGE SCALE GENOMIC DNA]</scope>
    <source>
        <strain evidence="2 3">10-D-4</strain>
    </source>
</reference>
<dbReference type="InterPro" id="IPR040775">
    <property type="entry name" value="Tail_spike_N"/>
</dbReference>
<dbReference type="Gene3D" id="2.10.10.80">
    <property type="match status" value="1"/>
</dbReference>
<name>K2KQH3_9GAMM</name>
<dbReference type="STRING" id="740709.A10D4_03750"/>
<dbReference type="EMBL" id="AMRG01000004">
    <property type="protein sequence ID" value="EKE84694.1"/>
    <property type="molecule type" value="Genomic_DNA"/>
</dbReference>
<organism evidence="2 3">
    <name type="scientific">Idiomarina xiamenensis 10-D-4</name>
    <dbReference type="NCBI Taxonomy" id="740709"/>
    <lineage>
        <taxon>Bacteria</taxon>
        <taxon>Pseudomonadati</taxon>
        <taxon>Pseudomonadota</taxon>
        <taxon>Gammaproteobacteria</taxon>
        <taxon>Alteromonadales</taxon>
        <taxon>Idiomarinaceae</taxon>
        <taxon>Idiomarina</taxon>
    </lineage>
</organism>
<dbReference type="eggNOG" id="COG2755">
    <property type="taxonomic scope" value="Bacteria"/>
</dbReference>
<evidence type="ECO:0000313" key="2">
    <source>
        <dbReference type="EMBL" id="EKE84694.1"/>
    </source>
</evidence>
<protein>
    <recommendedName>
        <fullName evidence="1">Tail spike TSP1/Gp66 N-terminal domain-containing protein</fullName>
    </recommendedName>
</protein>
<evidence type="ECO:0000313" key="3">
    <source>
        <dbReference type="Proteomes" id="UP000014115"/>
    </source>
</evidence>
<feature type="domain" description="Tail spike TSP1/Gp66 N-terminal" evidence="1">
    <location>
        <begin position="49"/>
        <end position="115"/>
    </location>
</feature>
<dbReference type="PATRIC" id="fig|740709.3.peg.756"/>
<dbReference type="SMR" id="K2KQH3"/>
<dbReference type="Proteomes" id="UP000014115">
    <property type="component" value="Unassembled WGS sequence"/>
</dbReference>
<dbReference type="Pfam" id="PF18668">
    <property type="entry name" value="Tail_spike_N"/>
    <property type="match status" value="1"/>
</dbReference>